<dbReference type="NCBIfam" id="TIGR03302">
    <property type="entry name" value="OM_YfiO"/>
    <property type="match status" value="1"/>
</dbReference>
<evidence type="ECO:0000256" key="4">
    <source>
        <dbReference type="PROSITE-ProRule" id="PRU00339"/>
    </source>
</evidence>
<dbReference type="HAMAP" id="MF_00922">
    <property type="entry name" value="OM_assembly_BamD"/>
    <property type="match status" value="1"/>
</dbReference>
<protein>
    <submittedName>
        <fullName evidence="6">Outer membrane protein assembly factor BamD</fullName>
    </submittedName>
</protein>
<dbReference type="InterPro" id="IPR019734">
    <property type="entry name" value="TPR_rpt"/>
</dbReference>
<evidence type="ECO:0000313" key="7">
    <source>
        <dbReference type="Proteomes" id="UP000321046"/>
    </source>
</evidence>
<dbReference type="Proteomes" id="UP000321046">
    <property type="component" value="Unassembled WGS sequence"/>
</dbReference>
<organism evidence="6 7">
    <name type="scientific">Lujinxingia vulgaris</name>
    <dbReference type="NCBI Taxonomy" id="2600176"/>
    <lineage>
        <taxon>Bacteria</taxon>
        <taxon>Deltaproteobacteria</taxon>
        <taxon>Bradymonadales</taxon>
        <taxon>Lujinxingiaceae</taxon>
        <taxon>Lujinxingia</taxon>
    </lineage>
</organism>
<evidence type="ECO:0000256" key="2">
    <source>
        <dbReference type="ARBA" id="ARBA00023136"/>
    </source>
</evidence>
<dbReference type="Gene3D" id="1.25.40.10">
    <property type="entry name" value="Tetratricopeptide repeat domain"/>
    <property type="match status" value="1"/>
</dbReference>
<sequence>MSTMPVRKSLSSTFIRILPGNRWSRVAPAMGKVSGMVRRCAARVCHICRSQARRSKGSRPVRLSLRSVGKPLWSADDLVRQWCGPGVVGSPNMIGAPPMLRRILSRPSLIARLLALGLLATAPVGCASAPEQQDLSYSDQAEAYFQAGEQRFERRDYLEAMRLYNTVRNQFPYSRWAALAHLRIADAYFEQDQNASAVEQYRAFIQLYPRHEKVEYAHWRIALSFYEQMPSDFFVLPPAYERDLSSTRDAVREMRIFLQRYENSEYAAEARRLMREAQRRLADHEFYVATYYLERENPRAAAQRLTHLLRNFAGLGLDPEALFLLGKAYLQLDEPGRALTAWTDLIEVHPQHPRAAQARKLLEQRGLHQVEDVENAAEEQGG</sequence>
<dbReference type="InterPro" id="IPR039565">
    <property type="entry name" value="BamD-like"/>
</dbReference>
<dbReference type="AlphaFoldDB" id="A0A5C6XMJ0"/>
<dbReference type="SMART" id="SM00028">
    <property type="entry name" value="TPR"/>
    <property type="match status" value="3"/>
</dbReference>
<comment type="caution">
    <text evidence="6">The sequence shown here is derived from an EMBL/GenBank/DDBJ whole genome shotgun (WGS) entry which is preliminary data.</text>
</comment>
<dbReference type="EMBL" id="VOSL01000015">
    <property type="protein sequence ID" value="TXD41777.1"/>
    <property type="molecule type" value="Genomic_DNA"/>
</dbReference>
<gene>
    <name evidence="6" type="ORF">FRC96_03515</name>
</gene>
<keyword evidence="3" id="KW-0998">Cell outer membrane</keyword>
<dbReference type="OrthoDB" id="9781894at2"/>
<feature type="repeat" description="TPR" evidence="4">
    <location>
        <begin position="178"/>
        <end position="211"/>
    </location>
</feature>
<evidence type="ECO:0000256" key="1">
    <source>
        <dbReference type="ARBA" id="ARBA00022729"/>
    </source>
</evidence>
<feature type="repeat" description="TPR" evidence="4">
    <location>
        <begin position="319"/>
        <end position="352"/>
    </location>
</feature>
<dbReference type="SUPFAM" id="SSF48452">
    <property type="entry name" value="TPR-like"/>
    <property type="match status" value="1"/>
</dbReference>
<accession>A0A5C6XMJ0</accession>
<dbReference type="Pfam" id="PF13525">
    <property type="entry name" value="YfiO"/>
    <property type="match status" value="1"/>
</dbReference>
<dbReference type="InterPro" id="IPR017689">
    <property type="entry name" value="BamD"/>
</dbReference>
<evidence type="ECO:0000259" key="5">
    <source>
        <dbReference type="Pfam" id="PF13525"/>
    </source>
</evidence>
<keyword evidence="2" id="KW-0472">Membrane</keyword>
<keyword evidence="1" id="KW-0732">Signal</keyword>
<feature type="domain" description="Outer membrane lipoprotein BamD-like" evidence="5">
    <location>
        <begin position="140"/>
        <end position="335"/>
    </location>
</feature>
<name>A0A5C6XMJ0_9DELT</name>
<evidence type="ECO:0000256" key="3">
    <source>
        <dbReference type="ARBA" id="ARBA00023237"/>
    </source>
</evidence>
<proteinExistence type="inferred from homology"/>
<keyword evidence="4" id="KW-0802">TPR repeat</keyword>
<dbReference type="PROSITE" id="PS50005">
    <property type="entry name" value="TPR"/>
    <property type="match status" value="2"/>
</dbReference>
<dbReference type="InterPro" id="IPR011990">
    <property type="entry name" value="TPR-like_helical_dom_sf"/>
</dbReference>
<reference evidence="6 7" key="1">
    <citation type="submission" date="2019-08" db="EMBL/GenBank/DDBJ databases">
        <title>Bradymonadales sp. TMQ2.</title>
        <authorList>
            <person name="Liang Q."/>
        </authorList>
    </citation>
    <scope>NUCLEOTIDE SEQUENCE [LARGE SCALE GENOMIC DNA]</scope>
    <source>
        <strain evidence="6 7">TMQ2</strain>
    </source>
</reference>
<evidence type="ECO:0000313" key="6">
    <source>
        <dbReference type="EMBL" id="TXD41777.1"/>
    </source>
</evidence>